<organism evidence="10 11">
    <name type="scientific">Fragilariopsis cylindrus CCMP1102</name>
    <dbReference type="NCBI Taxonomy" id="635003"/>
    <lineage>
        <taxon>Eukaryota</taxon>
        <taxon>Sar</taxon>
        <taxon>Stramenopiles</taxon>
        <taxon>Ochrophyta</taxon>
        <taxon>Bacillariophyta</taxon>
        <taxon>Bacillariophyceae</taxon>
        <taxon>Bacillariophycidae</taxon>
        <taxon>Bacillariales</taxon>
        <taxon>Bacillariaceae</taxon>
        <taxon>Fragilariopsis</taxon>
    </lineage>
</organism>
<evidence type="ECO:0000256" key="4">
    <source>
        <dbReference type="ARBA" id="ARBA00022692"/>
    </source>
</evidence>
<evidence type="ECO:0000256" key="1">
    <source>
        <dbReference type="ARBA" id="ARBA00004141"/>
    </source>
</evidence>
<dbReference type="AlphaFoldDB" id="A0A1E7EIG9"/>
<evidence type="ECO:0000256" key="2">
    <source>
        <dbReference type="ARBA" id="ARBA00005887"/>
    </source>
</evidence>
<dbReference type="OrthoDB" id="534912at2759"/>
<keyword evidence="3" id="KW-0813">Transport</keyword>
<feature type="domain" description="Ammonium transporter AmtB-like" evidence="9">
    <location>
        <begin position="46"/>
        <end position="114"/>
    </location>
</feature>
<keyword evidence="7" id="KW-0924">Ammonia transport</keyword>
<dbReference type="GO" id="GO:0097272">
    <property type="term" value="P:ammonium homeostasis"/>
    <property type="evidence" value="ECO:0007669"/>
    <property type="project" value="TreeGrafter"/>
</dbReference>
<dbReference type="InterPro" id="IPR024041">
    <property type="entry name" value="NH4_transpt_AmtB-like_dom"/>
</dbReference>
<reference evidence="10 11" key="1">
    <citation type="submission" date="2016-09" db="EMBL/GenBank/DDBJ databases">
        <title>Extensive genetic diversity and differential bi-allelic expression allows diatom success in the polar Southern Ocean.</title>
        <authorList>
            <consortium name="DOE Joint Genome Institute"/>
            <person name="Mock T."/>
            <person name="Otillar R.P."/>
            <person name="Strauss J."/>
            <person name="Dupont C."/>
            <person name="Frickenhaus S."/>
            <person name="Maumus F."/>
            <person name="Mcmullan M."/>
            <person name="Sanges R."/>
            <person name="Schmutz J."/>
            <person name="Toseland A."/>
            <person name="Valas R."/>
            <person name="Veluchamy A."/>
            <person name="Ward B.J."/>
            <person name="Allen A."/>
            <person name="Barry K."/>
            <person name="Falciatore A."/>
            <person name="Ferrante M."/>
            <person name="Fortunato A.E."/>
            <person name="Gloeckner G."/>
            <person name="Gruber A."/>
            <person name="Hipkin R."/>
            <person name="Janech M."/>
            <person name="Kroth P."/>
            <person name="Leese F."/>
            <person name="Lindquist E."/>
            <person name="Lyon B.R."/>
            <person name="Martin J."/>
            <person name="Mayer C."/>
            <person name="Parker M."/>
            <person name="Quesneville H."/>
            <person name="Raymond J."/>
            <person name="Uhlig C."/>
            <person name="Valentin K.U."/>
            <person name="Worden A.Z."/>
            <person name="Armbrust E.V."/>
            <person name="Bowler C."/>
            <person name="Green B."/>
            <person name="Moulton V."/>
            <person name="Van Oosterhout C."/>
            <person name="Grigoriev I."/>
        </authorList>
    </citation>
    <scope>NUCLEOTIDE SEQUENCE [LARGE SCALE GENOMIC DNA]</scope>
    <source>
        <strain evidence="10 11">CCMP1102</strain>
    </source>
</reference>
<accession>A0A1E7EIG9</accession>
<feature type="transmembrane region" description="Helical" evidence="8">
    <location>
        <begin position="81"/>
        <end position="99"/>
    </location>
</feature>
<dbReference type="GO" id="GO:0008519">
    <property type="term" value="F:ammonium channel activity"/>
    <property type="evidence" value="ECO:0007669"/>
    <property type="project" value="InterPro"/>
</dbReference>
<evidence type="ECO:0000256" key="8">
    <source>
        <dbReference type="SAM" id="Phobius"/>
    </source>
</evidence>
<comment type="similarity">
    <text evidence="2">Belongs to the ammonia transporter channel (TC 1.A.11.2) family.</text>
</comment>
<dbReference type="InterPro" id="IPR029020">
    <property type="entry name" value="Ammonium/urea_transptr"/>
</dbReference>
<dbReference type="KEGG" id="fcy:FRACYDRAFT_204809"/>
<evidence type="ECO:0000313" key="11">
    <source>
        <dbReference type="Proteomes" id="UP000095751"/>
    </source>
</evidence>
<feature type="transmembrane region" description="Helical" evidence="8">
    <location>
        <begin position="45"/>
        <end position="69"/>
    </location>
</feature>
<keyword evidence="4 8" id="KW-0812">Transmembrane</keyword>
<dbReference type="PANTHER" id="PTHR11730">
    <property type="entry name" value="AMMONIUM TRANSPORTER"/>
    <property type="match status" value="1"/>
</dbReference>
<evidence type="ECO:0000256" key="3">
    <source>
        <dbReference type="ARBA" id="ARBA00022448"/>
    </source>
</evidence>
<evidence type="ECO:0000256" key="5">
    <source>
        <dbReference type="ARBA" id="ARBA00022989"/>
    </source>
</evidence>
<keyword evidence="5 8" id="KW-1133">Transmembrane helix</keyword>
<keyword evidence="11" id="KW-1185">Reference proteome</keyword>
<dbReference type="Proteomes" id="UP000095751">
    <property type="component" value="Unassembled WGS sequence"/>
</dbReference>
<dbReference type="EMBL" id="KV784566">
    <property type="protein sequence ID" value="OEU05680.1"/>
    <property type="molecule type" value="Genomic_DNA"/>
</dbReference>
<sequence>MSDTVDFSDADAFTAYCVANPLDASGAVCAVKTTVEGVIEGLDTFFLLFAGALVFMMQAGFAMLCAGSVRQKNVKNIMLKNLLDACGGALGFYTLGYGFSYGASNNAFIGTSDFAIT</sequence>
<protein>
    <submittedName>
        <fullName evidence="10">Ammonium transporter</fullName>
    </submittedName>
</protein>
<dbReference type="Gene3D" id="1.10.3430.10">
    <property type="entry name" value="Ammonium transporter AmtB like domains"/>
    <property type="match status" value="1"/>
</dbReference>
<evidence type="ECO:0000256" key="6">
    <source>
        <dbReference type="ARBA" id="ARBA00023136"/>
    </source>
</evidence>
<dbReference type="InParanoid" id="A0A1E7EIG9"/>
<evidence type="ECO:0000256" key="7">
    <source>
        <dbReference type="ARBA" id="ARBA00023177"/>
    </source>
</evidence>
<comment type="subcellular location">
    <subcellularLocation>
        <location evidence="1">Membrane</location>
        <topology evidence="1">Multi-pass membrane protein</topology>
    </subcellularLocation>
</comment>
<name>A0A1E7EIG9_9STRA</name>
<dbReference type="Pfam" id="PF00909">
    <property type="entry name" value="Ammonium_transp"/>
    <property type="match status" value="1"/>
</dbReference>
<dbReference type="PANTHER" id="PTHR11730:SF6">
    <property type="entry name" value="AMMONIUM TRANSPORTER"/>
    <property type="match status" value="1"/>
</dbReference>
<proteinExistence type="inferred from homology"/>
<evidence type="ECO:0000259" key="9">
    <source>
        <dbReference type="Pfam" id="PF00909"/>
    </source>
</evidence>
<dbReference type="SUPFAM" id="SSF111352">
    <property type="entry name" value="Ammonium transporter"/>
    <property type="match status" value="1"/>
</dbReference>
<gene>
    <name evidence="10" type="primary">AMT1</name>
    <name evidence="10" type="ORF">FRACYDRAFT_204809</name>
</gene>
<evidence type="ECO:0000313" key="10">
    <source>
        <dbReference type="EMBL" id="OEU05680.1"/>
    </source>
</evidence>
<keyword evidence="6 8" id="KW-0472">Membrane</keyword>
<dbReference type="GO" id="GO:0005886">
    <property type="term" value="C:plasma membrane"/>
    <property type="evidence" value="ECO:0007669"/>
    <property type="project" value="TreeGrafter"/>
</dbReference>